<reference evidence="2 3" key="2">
    <citation type="journal article" date="2017" name="Front. Plant Sci.">
        <title>Gene Classification and Mining of Molecular Markers Useful in Red Clover (Trifolium pratense) Breeding.</title>
        <authorList>
            <person name="Istvanek J."/>
            <person name="Dluhosova J."/>
            <person name="Dluhos P."/>
            <person name="Patkova L."/>
            <person name="Nedelnik J."/>
            <person name="Repkova J."/>
        </authorList>
    </citation>
    <scope>NUCLEOTIDE SEQUENCE [LARGE SCALE GENOMIC DNA]</scope>
    <source>
        <strain evidence="3">cv. Tatra</strain>
        <tissue evidence="2">Young leaves</tissue>
    </source>
</reference>
<dbReference type="InterPro" id="IPR009291">
    <property type="entry name" value="Vps62"/>
</dbReference>
<dbReference type="Pfam" id="PF06101">
    <property type="entry name" value="Vps62"/>
    <property type="match status" value="3"/>
</dbReference>
<reference evidence="2 3" key="1">
    <citation type="journal article" date="2014" name="Am. J. Bot.">
        <title>Genome assembly and annotation for red clover (Trifolium pratense; Fabaceae).</title>
        <authorList>
            <person name="Istvanek J."/>
            <person name="Jaros M."/>
            <person name="Krenek A."/>
            <person name="Repkova J."/>
        </authorList>
    </citation>
    <scope>NUCLEOTIDE SEQUENCE [LARGE SCALE GENOMIC DNA]</scope>
    <source>
        <strain evidence="3">cv. Tatra</strain>
        <tissue evidence="2">Young leaves</tissue>
    </source>
</reference>
<evidence type="ECO:0000256" key="1">
    <source>
        <dbReference type="SAM" id="MobiDB-lite"/>
    </source>
</evidence>
<dbReference type="STRING" id="57577.A0A2K3N8F7"/>
<organism evidence="2 3">
    <name type="scientific">Trifolium pratense</name>
    <name type="common">Red clover</name>
    <dbReference type="NCBI Taxonomy" id="57577"/>
    <lineage>
        <taxon>Eukaryota</taxon>
        <taxon>Viridiplantae</taxon>
        <taxon>Streptophyta</taxon>
        <taxon>Embryophyta</taxon>
        <taxon>Tracheophyta</taxon>
        <taxon>Spermatophyta</taxon>
        <taxon>Magnoliopsida</taxon>
        <taxon>eudicotyledons</taxon>
        <taxon>Gunneridae</taxon>
        <taxon>Pentapetalae</taxon>
        <taxon>rosids</taxon>
        <taxon>fabids</taxon>
        <taxon>Fabales</taxon>
        <taxon>Fabaceae</taxon>
        <taxon>Papilionoideae</taxon>
        <taxon>50 kb inversion clade</taxon>
        <taxon>NPAAA clade</taxon>
        <taxon>Hologalegina</taxon>
        <taxon>IRL clade</taxon>
        <taxon>Trifolieae</taxon>
        <taxon>Trifolium</taxon>
    </lineage>
</organism>
<accession>A0A2K3N8F7</accession>
<feature type="region of interest" description="Disordered" evidence="1">
    <location>
        <begin position="397"/>
        <end position="416"/>
    </location>
</feature>
<protein>
    <submittedName>
        <fullName evidence="2">Uncharacterized protein</fullName>
    </submittedName>
</protein>
<dbReference type="PANTHER" id="PTHR48152:SF3">
    <property type="entry name" value="DUF946 FAMILY PROTEIN (DUF946)"/>
    <property type="match status" value="1"/>
</dbReference>
<dbReference type="AlphaFoldDB" id="A0A2K3N8F7"/>
<dbReference type="EMBL" id="ASHM01017647">
    <property type="protein sequence ID" value="PNX99333.1"/>
    <property type="molecule type" value="Genomic_DNA"/>
</dbReference>
<dbReference type="Proteomes" id="UP000236291">
    <property type="component" value="Unassembled WGS sequence"/>
</dbReference>
<sequence>MGNGSSSSNQIKLLPIDTTFKLPSNIPTWPQGGGFGSGIIDLGGLKVSQISTFNKIWTTLEGGQDDLGASFFEPTGIPQGFFPLGHYSQPNNKPLFGWVLVAKDESNGALKNPIDYTLVWTSKSQKIKQDKDDGYIWLPIAPNGYSPLGHIVTTTPEKPSLDRIQCVRSDFTDQCEINSWIWGKDKKIDEKGFNVHYVRPINRGIQAPSVLVGTFLAHGEESNPIAIDPLGSNLPQGGNNDGAYWLDLPKDKDNRERVKKGTLKVGLVDNISLGKIGEHIGDWEHVTLRIKVEFQSGNKPVAYSSLNGHAIYPKAGLVLQGVSEIGIKNETQKSDLVVDFGVDFEIVSGEYLGSEIVEPGWLNFFREWGPKITYDLGEELSKLDKVIPGLKLPNELLGEEGPTGPKQKRNWIGDEI</sequence>
<name>A0A2K3N8F7_TRIPR</name>
<dbReference type="PANTHER" id="PTHR48152">
    <property type="entry name" value="F1C9.34 PROTEIN"/>
    <property type="match status" value="1"/>
</dbReference>
<evidence type="ECO:0000313" key="2">
    <source>
        <dbReference type="EMBL" id="PNX99333.1"/>
    </source>
</evidence>
<evidence type="ECO:0000313" key="3">
    <source>
        <dbReference type="Proteomes" id="UP000236291"/>
    </source>
</evidence>
<proteinExistence type="predicted"/>
<comment type="caution">
    <text evidence="2">The sequence shown here is derived from an EMBL/GenBank/DDBJ whole genome shotgun (WGS) entry which is preliminary data.</text>
</comment>
<gene>
    <name evidence="2" type="ORF">L195_g022598</name>
</gene>